<dbReference type="GO" id="GO:0005886">
    <property type="term" value="C:plasma membrane"/>
    <property type="evidence" value="ECO:0007669"/>
    <property type="project" value="UniProtKB-SubCell"/>
</dbReference>
<feature type="domain" description="Mechanosensitive ion channel MscS C-terminal" evidence="9">
    <location>
        <begin position="181"/>
        <end position="262"/>
    </location>
</feature>
<keyword evidence="3" id="KW-1003">Cell membrane</keyword>
<keyword evidence="7" id="KW-0407">Ion channel</keyword>
<sequence length="285" mass="31784">MDFIINSLRTDWQAFLAYSPRLLYAAIVLVVFAIAARVFGHLVGRVMRRSERLRPNERYVRRLLTWTVRVVGVMAALGVMGFEGIAASLLATGGVVAIVLGFAFREIGENLLAGLFLAFSRPFEVGDLIKTGGLTGTVRAIDIRSVHIRTFDACDVFVPSAQIFRVELYNYTRDGLRRPSFTVGVAYHDEPDVVIDLLERTVRDTGDVLPEPAARVQISNFAASHIEYEVLFWADLNTSRRDLLSLCNDVKIRCWRALQEADMTFSTDVSTALDIKTLPPVALES</sequence>
<keyword evidence="6 7" id="KW-0472">Membrane</keyword>
<feature type="domain" description="Mechanosensitive ion channel MscS" evidence="8">
    <location>
        <begin position="109"/>
        <end position="173"/>
    </location>
</feature>
<evidence type="ECO:0000256" key="6">
    <source>
        <dbReference type="ARBA" id="ARBA00023136"/>
    </source>
</evidence>
<dbReference type="PANTHER" id="PTHR30221:SF1">
    <property type="entry name" value="SMALL-CONDUCTANCE MECHANOSENSITIVE CHANNEL"/>
    <property type="match status" value="1"/>
</dbReference>
<dbReference type="Gene3D" id="2.30.30.60">
    <property type="match status" value="1"/>
</dbReference>
<evidence type="ECO:0000256" key="4">
    <source>
        <dbReference type="ARBA" id="ARBA00022692"/>
    </source>
</evidence>
<comment type="subcellular location">
    <subcellularLocation>
        <location evidence="7">Cell inner membrane</location>
        <topology evidence="7">Multi-pass membrane protein</topology>
    </subcellularLocation>
    <subcellularLocation>
        <location evidence="1">Cell membrane</location>
        <topology evidence="1">Multi-pass membrane protein</topology>
    </subcellularLocation>
</comment>
<evidence type="ECO:0000256" key="2">
    <source>
        <dbReference type="ARBA" id="ARBA00008017"/>
    </source>
</evidence>
<dbReference type="InterPro" id="IPR011014">
    <property type="entry name" value="MscS_channel_TM-2"/>
</dbReference>
<dbReference type="InterPro" id="IPR011066">
    <property type="entry name" value="MscS_channel_C_sf"/>
</dbReference>
<accession>A0AAW9RB90</accession>
<dbReference type="EMBL" id="JAZHOG010000001">
    <property type="protein sequence ID" value="MEJ8566074.1"/>
    <property type="molecule type" value="Genomic_DNA"/>
</dbReference>
<keyword evidence="4 7" id="KW-0812">Transmembrane</keyword>
<keyword evidence="11" id="KW-1185">Reference proteome</keyword>
<protein>
    <recommendedName>
        <fullName evidence="7">Small-conductance mechanosensitive channel</fullName>
    </recommendedName>
</protein>
<proteinExistence type="inferred from homology"/>
<dbReference type="InterPro" id="IPR010920">
    <property type="entry name" value="LSM_dom_sf"/>
</dbReference>
<comment type="caution">
    <text evidence="10">The sequence shown here is derived from an EMBL/GenBank/DDBJ whole genome shotgun (WGS) entry which is preliminary data.</text>
</comment>
<evidence type="ECO:0000256" key="7">
    <source>
        <dbReference type="RuleBase" id="RU369025"/>
    </source>
</evidence>
<dbReference type="GO" id="GO:0008381">
    <property type="term" value="F:mechanosensitive monoatomic ion channel activity"/>
    <property type="evidence" value="ECO:0007669"/>
    <property type="project" value="InterPro"/>
</dbReference>
<name>A0AAW9RB90_9GAMM</name>
<dbReference type="AlphaFoldDB" id="A0AAW9RB90"/>
<dbReference type="InterPro" id="IPR006685">
    <property type="entry name" value="MscS_channel_2nd"/>
</dbReference>
<comment type="similarity">
    <text evidence="2 7">Belongs to the MscS (TC 1.A.23) family.</text>
</comment>
<evidence type="ECO:0000256" key="5">
    <source>
        <dbReference type="ARBA" id="ARBA00022989"/>
    </source>
</evidence>
<keyword evidence="7" id="KW-0997">Cell inner membrane</keyword>
<organism evidence="10 11">
    <name type="scientific">Elongatibacter sediminis</name>
    <dbReference type="NCBI Taxonomy" id="3119006"/>
    <lineage>
        <taxon>Bacteria</taxon>
        <taxon>Pseudomonadati</taxon>
        <taxon>Pseudomonadota</taxon>
        <taxon>Gammaproteobacteria</taxon>
        <taxon>Chromatiales</taxon>
        <taxon>Wenzhouxiangellaceae</taxon>
        <taxon>Elongatibacter</taxon>
    </lineage>
</organism>
<evidence type="ECO:0000259" key="8">
    <source>
        <dbReference type="Pfam" id="PF00924"/>
    </source>
</evidence>
<dbReference type="Pfam" id="PF00924">
    <property type="entry name" value="MS_channel_2nd"/>
    <property type="match status" value="1"/>
</dbReference>
<dbReference type="InterPro" id="IPR023408">
    <property type="entry name" value="MscS_beta-dom_sf"/>
</dbReference>
<gene>
    <name evidence="10" type="ORF">V3330_00445</name>
</gene>
<dbReference type="InterPro" id="IPR045275">
    <property type="entry name" value="MscS_archaea/bacteria_type"/>
</dbReference>
<keyword evidence="5 7" id="KW-1133">Transmembrane helix</keyword>
<comment type="subunit">
    <text evidence="7">Homoheptamer.</text>
</comment>
<comment type="function">
    <text evidence="7">Mechanosensitive channel that participates in the regulation of osmotic pressure changes within the cell, opening in response to stretch forces in the membrane lipid bilayer, without the need for other proteins. Contributes to normal resistance to hypoosmotic shock. Forms an ion channel of 1.0 nanosiemens conductance with a slight preference for anions.</text>
</comment>
<evidence type="ECO:0000259" key="9">
    <source>
        <dbReference type="Pfam" id="PF21082"/>
    </source>
</evidence>
<evidence type="ECO:0000256" key="3">
    <source>
        <dbReference type="ARBA" id="ARBA00022475"/>
    </source>
</evidence>
<evidence type="ECO:0000256" key="1">
    <source>
        <dbReference type="ARBA" id="ARBA00004651"/>
    </source>
</evidence>
<dbReference type="Pfam" id="PF21082">
    <property type="entry name" value="MS_channel_3rd"/>
    <property type="match status" value="1"/>
</dbReference>
<feature type="transmembrane region" description="Helical" evidence="7">
    <location>
        <begin position="85"/>
        <end position="104"/>
    </location>
</feature>
<dbReference type="InterPro" id="IPR008910">
    <property type="entry name" value="MSC_TM_helix"/>
</dbReference>
<dbReference type="Gene3D" id="1.10.287.1260">
    <property type="match status" value="1"/>
</dbReference>
<keyword evidence="7" id="KW-0406">Ion transport</keyword>
<comment type="caution">
    <text evidence="7">Lacks conserved residue(s) required for the propagation of feature annotation.</text>
</comment>
<dbReference type="SUPFAM" id="SSF82861">
    <property type="entry name" value="Mechanosensitive channel protein MscS (YggB), transmembrane region"/>
    <property type="match status" value="1"/>
</dbReference>
<dbReference type="PANTHER" id="PTHR30221">
    <property type="entry name" value="SMALL-CONDUCTANCE MECHANOSENSITIVE CHANNEL"/>
    <property type="match status" value="1"/>
</dbReference>
<dbReference type="Gene3D" id="3.30.70.100">
    <property type="match status" value="1"/>
</dbReference>
<reference evidence="10 11" key="1">
    <citation type="submission" date="2024-02" db="EMBL/GenBank/DDBJ databases">
        <title>A novel Wenzhouxiangellaceae bacterium, isolated from coastal sediments.</title>
        <authorList>
            <person name="Du Z.-J."/>
            <person name="Ye Y.-Q."/>
            <person name="Zhang X.-Y."/>
        </authorList>
    </citation>
    <scope>NUCLEOTIDE SEQUENCE [LARGE SCALE GENOMIC DNA]</scope>
    <source>
        <strain evidence="10 11">CH-27</strain>
    </source>
</reference>
<dbReference type="InterPro" id="IPR049278">
    <property type="entry name" value="MS_channel_C"/>
</dbReference>
<feature type="transmembrane region" description="Helical" evidence="7">
    <location>
        <begin position="22"/>
        <end position="43"/>
    </location>
</feature>
<evidence type="ECO:0000313" key="10">
    <source>
        <dbReference type="EMBL" id="MEJ8566074.1"/>
    </source>
</evidence>
<dbReference type="Proteomes" id="UP001359886">
    <property type="component" value="Unassembled WGS sequence"/>
</dbReference>
<dbReference type="RefSeq" id="WP_354693398.1">
    <property type="nucleotide sequence ID" value="NZ_JAZHOG010000001.1"/>
</dbReference>
<dbReference type="Pfam" id="PF05552">
    <property type="entry name" value="MS_channel_1st_1"/>
    <property type="match status" value="1"/>
</dbReference>
<dbReference type="SUPFAM" id="SSF82689">
    <property type="entry name" value="Mechanosensitive channel protein MscS (YggB), C-terminal domain"/>
    <property type="match status" value="1"/>
</dbReference>
<evidence type="ECO:0000313" key="11">
    <source>
        <dbReference type="Proteomes" id="UP001359886"/>
    </source>
</evidence>
<dbReference type="SUPFAM" id="SSF50182">
    <property type="entry name" value="Sm-like ribonucleoproteins"/>
    <property type="match status" value="1"/>
</dbReference>
<keyword evidence="7" id="KW-0813">Transport</keyword>